<keyword evidence="2" id="KW-0238">DNA-binding</keyword>
<dbReference type="InterPro" id="IPR011711">
    <property type="entry name" value="GntR_C"/>
</dbReference>
<proteinExistence type="predicted"/>
<protein>
    <recommendedName>
        <fullName evidence="4">HTH gntR-type domain-containing protein</fullName>
    </recommendedName>
</protein>
<reference evidence="5 6" key="1">
    <citation type="submission" date="2018-06" db="EMBL/GenBank/DDBJ databases">
        <title>Extensive metabolic versatility and redundancy in microbially diverse, dynamic hydrothermal sediments.</title>
        <authorList>
            <person name="Dombrowski N."/>
            <person name="Teske A."/>
            <person name="Baker B.J."/>
        </authorList>
    </citation>
    <scope>NUCLEOTIDE SEQUENCE [LARGE SCALE GENOMIC DNA]</scope>
    <source>
        <strain evidence="5">B3_G15</strain>
    </source>
</reference>
<evidence type="ECO:0000256" key="1">
    <source>
        <dbReference type="ARBA" id="ARBA00023015"/>
    </source>
</evidence>
<feature type="domain" description="HTH gntR-type" evidence="4">
    <location>
        <begin position="7"/>
        <end position="77"/>
    </location>
</feature>
<dbReference type="PANTHER" id="PTHR43537:SF51">
    <property type="entry name" value="HTH-TYPE TRANSCRIPTIONAL REGULATOR LGOR-RELATED"/>
    <property type="match status" value="1"/>
</dbReference>
<keyword evidence="3" id="KW-0804">Transcription</keyword>
<dbReference type="Gene3D" id="1.10.10.10">
    <property type="entry name" value="Winged helix-like DNA-binding domain superfamily/Winged helix DNA-binding domain"/>
    <property type="match status" value="1"/>
</dbReference>
<dbReference type="Pfam" id="PF00392">
    <property type="entry name" value="GntR"/>
    <property type="match status" value="1"/>
</dbReference>
<accession>A0A662DF92</accession>
<evidence type="ECO:0000256" key="2">
    <source>
        <dbReference type="ARBA" id="ARBA00023125"/>
    </source>
</evidence>
<name>A0A662DF92_UNCAE</name>
<dbReference type="SMART" id="SM00895">
    <property type="entry name" value="FCD"/>
    <property type="match status" value="1"/>
</dbReference>
<dbReference type="PROSITE" id="PS50949">
    <property type="entry name" value="HTH_GNTR"/>
    <property type="match status" value="1"/>
</dbReference>
<dbReference type="SMART" id="SM00345">
    <property type="entry name" value="HTH_GNTR"/>
    <property type="match status" value="1"/>
</dbReference>
<gene>
    <name evidence="5" type="ORF">DRJ04_02295</name>
</gene>
<dbReference type="GO" id="GO:0003677">
    <property type="term" value="F:DNA binding"/>
    <property type="evidence" value="ECO:0007669"/>
    <property type="project" value="UniProtKB-KW"/>
</dbReference>
<evidence type="ECO:0000256" key="3">
    <source>
        <dbReference type="ARBA" id="ARBA00023163"/>
    </source>
</evidence>
<dbReference type="InterPro" id="IPR036390">
    <property type="entry name" value="WH_DNA-bd_sf"/>
</dbReference>
<evidence type="ECO:0000313" key="5">
    <source>
        <dbReference type="EMBL" id="RLE14484.1"/>
    </source>
</evidence>
<sequence length="230" mass="27173">MGKNRENSLMLQAYNLLKKRIVSLDLKPGQRLNDKQLAREMSLGRTPIREAMLKLEAENLIIIDKAIYVKHITIQDIKDLFEGLLVIERFAARLASQRITPEQLREMKEINKKIEDAMEKRNFLEITFQNSDFHQLLAKASGNRYISSTLCIMQNEAQRLAYLSYSRETLSDFSLDKHFELVRQHHRNIINFLENKQTEKLEKQIVEHVKLFRSRITRYVTSKESESFIF</sequence>
<dbReference type="SUPFAM" id="SSF46785">
    <property type="entry name" value="Winged helix' DNA-binding domain"/>
    <property type="match status" value="1"/>
</dbReference>
<dbReference type="Gene3D" id="1.20.120.530">
    <property type="entry name" value="GntR ligand-binding domain-like"/>
    <property type="match status" value="1"/>
</dbReference>
<keyword evidence="1" id="KW-0805">Transcription regulation</keyword>
<dbReference type="InterPro" id="IPR000524">
    <property type="entry name" value="Tscrpt_reg_HTH_GntR"/>
</dbReference>
<organism evidence="5 6">
    <name type="scientific">Aerophobetes bacterium</name>
    <dbReference type="NCBI Taxonomy" id="2030807"/>
    <lineage>
        <taxon>Bacteria</taxon>
        <taxon>Candidatus Aerophobota</taxon>
    </lineage>
</organism>
<dbReference type="Pfam" id="PF07729">
    <property type="entry name" value="FCD"/>
    <property type="match status" value="1"/>
</dbReference>
<dbReference type="PANTHER" id="PTHR43537">
    <property type="entry name" value="TRANSCRIPTIONAL REGULATOR, GNTR FAMILY"/>
    <property type="match status" value="1"/>
</dbReference>
<dbReference type="SUPFAM" id="SSF48008">
    <property type="entry name" value="GntR ligand-binding domain-like"/>
    <property type="match status" value="1"/>
</dbReference>
<dbReference type="AlphaFoldDB" id="A0A662DF92"/>
<evidence type="ECO:0000313" key="6">
    <source>
        <dbReference type="Proteomes" id="UP000280417"/>
    </source>
</evidence>
<dbReference type="InterPro" id="IPR008920">
    <property type="entry name" value="TF_FadR/GntR_C"/>
</dbReference>
<evidence type="ECO:0000259" key="4">
    <source>
        <dbReference type="PROSITE" id="PS50949"/>
    </source>
</evidence>
<dbReference type="Proteomes" id="UP000280417">
    <property type="component" value="Unassembled WGS sequence"/>
</dbReference>
<dbReference type="GO" id="GO:0003700">
    <property type="term" value="F:DNA-binding transcription factor activity"/>
    <property type="evidence" value="ECO:0007669"/>
    <property type="project" value="InterPro"/>
</dbReference>
<comment type="caution">
    <text evidence="5">The sequence shown here is derived from an EMBL/GenBank/DDBJ whole genome shotgun (WGS) entry which is preliminary data.</text>
</comment>
<dbReference type="InterPro" id="IPR036388">
    <property type="entry name" value="WH-like_DNA-bd_sf"/>
</dbReference>
<dbReference type="EMBL" id="QMQA01000042">
    <property type="protein sequence ID" value="RLE14484.1"/>
    <property type="molecule type" value="Genomic_DNA"/>
</dbReference>